<dbReference type="Gene3D" id="2.60.120.10">
    <property type="entry name" value="Jelly Rolls"/>
    <property type="match status" value="1"/>
</dbReference>
<dbReference type="AlphaFoldDB" id="A0A9D2NZX6"/>
<gene>
    <name evidence="2" type="ORF">H9701_03165</name>
</gene>
<dbReference type="Pfam" id="PF07883">
    <property type="entry name" value="Cupin_2"/>
    <property type="match status" value="1"/>
</dbReference>
<evidence type="ECO:0000313" key="3">
    <source>
        <dbReference type="Proteomes" id="UP000823882"/>
    </source>
</evidence>
<comment type="caution">
    <text evidence="2">The sequence shown here is derived from an EMBL/GenBank/DDBJ whole genome shotgun (WGS) entry which is preliminary data.</text>
</comment>
<dbReference type="Proteomes" id="UP000823882">
    <property type="component" value="Unassembled WGS sequence"/>
</dbReference>
<dbReference type="InterPro" id="IPR011051">
    <property type="entry name" value="RmlC_Cupin_sf"/>
</dbReference>
<name>A0A9D2NZX6_9FIRM</name>
<dbReference type="CDD" id="cd02208">
    <property type="entry name" value="cupin_RmlC-like"/>
    <property type="match status" value="1"/>
</dbReference>
<proteinExistence type="predicted"/>
<evidence type="ECO:0000259" key="1">
    <source>
        <dbReference type="Pfam" id="PF07883"/>
    </source>
</evidence>
<sequence length="109" mass="12180">MEKIVLQDIPAKGLPLYELRRLFTASGSFTDMSFSLITLLPGQRVPETGDGCHEEDEYSFFLEGEVYTVSGDYTGVCGAGEGTLIPRGERHWCENRTDKPCRLVCVMLK</sequence>
<dbReference type="SUPFAM" id="SSF51182">
    <property type="entry name" value="RmlC-like cupins"/>
    <property type="match status" value="1"/>
</dbReference>
<feature type="domain" description="Cupin type-2" evidence="1">
    <location>
        <begin position="36"/>
        <end position="106"/>
    </location>
</feature>
<dbReference type="EMBL" id="DWWJ01000062">
    <property type="protein sequence ID" value="HJC40538.1"/>
    <property type="molecule type" value="Genomic_DNA"/>
</dbReference>
<evidence type="ECO:0000313" key="2">
    <source>
        <dbReference type="EMBL" id="HJC40538.1"/>
    </source>
</evidence>
<reference evidence="2" key="1">
    <citation type="journal article" date="2021" name="PeerJ">
        <title>Extensive microbial diversity within the chicken gut microbiome revealed by metagenomics and culture.</title>
        <authorList>
            <person name="Gilroy R."/>
            <person name="Ravi A."/>
            <person name="Getino M."/>
            <person name="Pursley I."/>
            <person name="Horton D.L."/>
            <person name="Alikhan N.F."/>
            <person name="Baker D."/>
            <person name="Gharbi K."/>
            <person name="Hall N."/>
            <person name="Watson M."/>
            <person name="Adriaenssens E.M."/>
            <person name="Foster-Nyarko E."/>
            <person name="Jarju S."/>
            <person name="Secka A."/>
            <person name="Antonio M."/>
            <person name="Oren A."/>
            <person name="Chaudhuri R.R."/>
            <person name="La Ragione R."/>
            <person name="Hildebrand F."/>
            <person name="Pallen M.J."/>
        </authorList>
    </citation>
    <scope>NUCLEOTIDE SEQUENCE</scope>
    <source>
        <strain evidence="2">CHK186-1790</strain>
    </source>
</reference>
<dbReference type="InterPro" id="IPR013096">
    <property type="entry name" value="Cupin_2"/>
</dbReference>
<reference evidence="2" key="2">
    <citation type="submission" date="2021-04" db="EMBL/GenBank/DDBJ databases">
        <authorList>
            <person name="Gilroy R."/>
        </authorList>
    </citation>
    <scope>NUCLEOTIDE SEQUENCE</scope>
    <source>
        <strain evidence="2">CHK186-1790</strain>
    </source>
</reference>
<dbReference type="InterPro" id="IPR014710">
    <property type="entry name" value="RmlC-like_jellyroll"/>
</dbReference>
<accession>A0A9D2NZX6</accession>
<protein>
    <submittedName>
        <fullName evidence="2">Cupin domain-containing protein</fullName>
    </submittedName>
</protein>
<organism evidence="2 3">
    <name type="scientific">Candidatus Intestinimonas pullistercoris</name>
    <dbReference type="NCBI Taxonomy" id="2838623"/>
    <lineage>
        <taxon>Bacteria</taxon>
        <taxon>Bacillati</taxon>
        <taxon>Bacillota</taxon>
        <taxon>Clostridia</taxon>
        <taxon>Eubacteriales</taxon>
        <taxon>Intestinimonas</taxon>
    </lineage>
</organism>